<name>A0A6G1IHJ3_9PLEO</name>
<proteinExistence type="predicted"/>
<protein>
    <submittedName>
        <fullName evidence="1">Uncharacterized protein</fullName>
    </submittedName>
</protein>
<evidence type="ECO:0000313" key="2">
    <source>
        <dbReference type="Proteomes" id="UP000799291"/>
    </source>
</evidence>
<gene>
    <name evidence="1" type="ORF">K458DRAFT_395832</name>
</gene>
<evidence type="ECO:0000313" key="1">
    <source>
        <dbReference type="EMBL" id="KAF2677558.1"/>
    </source>
</evidence>
<sequence length="192" mass="22403">MSFRRKDFPSWSWAGWSGNEANPISFFEYDDGFWDHVWRMNGSAIALIQTEYELEPVLPHFQETPQATSHDKLALSRRKARDVVFKSGKGSFHEASESQWFIRDSYEVRVPHTGTVVTWGRMEEEWEGRGKKHDFVVLSGQYFSKSDDKMKELCILLVEGDGEIKIRNRPFCHVDAEVRREANPRMRCVNLA</sequence>
<dbReference type="Proteomes" id="UP000799291">
    <property type="component" value="Unassembled WGS sequence"/>
</dbReference>
<dbReference type="EMBL" id="MU005621">
    <property type="protein sequence ID" value="KAF2677558.1"/>
    <property type="molecule type" value="Genomic_DNA"/>
</dbReference>
<organism evidence="1 2">
    <name type="scientific">Lentithecium fluviatile CBS 122367</name>
    <dbReference type="NCBI Taxonomy" id="1168545"/>
    <lineage>
        <taxon>Eukaryota</taxon>
        <taxon>Fungi</taxon>
        <taxon>Dikarya</taxon>
        <taxon>Ascomycota</taxon>
        <taxon>Pezizomycotina</taxon>
        <taxon>Dothideomycetes</taxon>
        <taxon>Pleosporomycetidae</taxon>
        <taxon>Pleosporales</taxon>
        <taxon>Massarineae</taxon>
        <taxon>Lentitheciaceae</taxon>
        <taxon>Lentithecium</taxon>
    </lineage>
</organism>
<reference evidence="1" key="1">
    <citation type="journal article" date="2020" name="Stud. Mycol.">
        <title>101 Dothideomycetes genomes: a test case for predicting lifestyles and emergence of pathogens.</title>
        <authorList>
            <person name="Haridas S."/>
            <person name="Albert R."/>
            <person name="Binder M."/>
            <person name="Bloem J."/>
            <person name="Labutti K."/>
            <person name="Salamov A."/>
            <person name="Andreopoulos B."/>
            <person name="Baker S."/>
            <person name="Barry K."/>
            <person name="Bills G."/>
            <person name="Bluhm B."/>
            <person name="Cannon C."/>
            <person name="Castanera R."/>
            <person name="Culley D."/>
            <person name="Daum C."/>
            <person name="Ezra D."/>
            <person name="Gonzalez J."/>
            <person name="Henrissat B."/>
            <person name="Kuo A."/>
            <person name="Liang C."/>
            <person name="Lipzen A."/>
            <person name="Lutzoni F."/>
            <person name="Magnuson J."/>
            <person name="Mondo S."/>
            <person name="Nolan M."/>
            <person name="Ohm R."/>
            <person name="Pangilinan J."/>
            <person name="Park H.-J."/>
            <person name="Ramirez L."/>
            <person name="Alfaro M."/>
            <person name="Sun H."/>
            <person name="Tritt A."/>
            <person name="Yoshinaga Y."/>
            <person name="Zwiers L.-H."/>
            <person name="Turgeon B."/>
            <person name="Goodwin S."/>
            <person name="Spatafora J."/>
            <person name="Crous P."/>
            <person name="Grigoriev I."/>
        </authorList>
    </citation>
    <scope>NUCLEOTIDE SEQUENCE</scope>
    <source>
        <strain evidence="1">CBS 122367</strain>
    </source>
</reference>
<dbReference type="AlphaFoldDB" id="A0A6G1IHJ3"/>
<keyword evidence="2" id="KW-1185">Reference proteome</keyword>
<accession>A0A6G1IHJ3</accession>